<protein>
    <submittedName>
        <fullName evidence="2">Uncharacterized protein</fullName>
    </submittedName>
</protein>
<dbReference type="EMBL" id="JALJOV010001897">
    <property type="protein sequence ID" value="KAK9838444.1"/>
    <property type="molecule type" value="Genomic_DNA"/>
</dbReference>
<gene>
    <name evidence="2" type="ORF">WJX84_010893</name>
</gene>
<feature type="compositionally biased region" description="Polar residues" evidence="1">
    <location>
        <begin position="395"/>
        <end position="410"/>
    </location>
</feature>
<organism evidence="2 3">
    <name type="scientific">Apatococcus fuscideae</name>
    <dbReference type="NCBI Taxonomy" id="2026836"/>
    <lineage>
        <taxon>Eukaryota</taxon>
        <taxon>Viridiplantae</taxon>
        <taxon>Chlorophyta</taxon>
        <taxon>core chlorophytes</taxon>
        <taxon>Trebouxiophyceae</taxon>
        <taxon>Chlorellales</taxon>
        <taxon>Chlorellaceae</taxon>
        <taxon>Apatococcus</taxon>
    </lineage>
</organism>
<feature type="compositionally biased region" description="Low complexity" evidence="1">
    <location>
        <begin position="587"/>
        <end position="597"/>
    </location>
</feature>
<feature type="compositionally biased region" description="Basic residues" evidence="1">
    <location>
        <begin position="481"/>
        <end position="494"/>
    </location>
</feature>
<feature type="compositionally biased region" description="Polar residues" evidence="1">
    <location>
        <begin position="435"/>
        <end position="447"/>
    </location>
</feature>
<sequence length="676" mass="71051">MNGTRRPTGFSAPHVHIPPPTTRSGQGPRSAGTGLPNHGGRGREGLRQVRGPRVSQFSGPPRGPGTGRGPQLQQWGQAAQALNPAQQQQLLQYGSAQLAQGASLDQQQRQQLQWMLQSLNNGGMGQNVSNGRMGLQAPQGPGIPGPPGGPSGLPVGMWANAGHNQPPRPPPGPACHLSMNGGPTRATAGPMLGGMGTGMLPLPPNFEKLLQQGGLGGLPLPPGMTNGSLSSGSSMSSSKRPLPPDAQVMGGPPSSKPRLDGSLPLPPGHPRAWSTAGNRPLPLIDGRPMLAGEEDALGSPHGKRRPSSRQQRTTAGAQPPPHAMPPDWEDQARPATLGGVSALTALGKPDKFLQEQAAVVQREEAQAEAERRKQESTQLDSLPRIEQKQLPSAAARSTSLLPNEPSSTIESAAHTASLPVLAAARAVQENAGPPSATSQLHSTSNGLSPAPILTSLPSSDLPALEEETVPPAQSDQQPGKDKHRHRSKSKHKHKATTEKEGKEHRKKRKHRSHSRSEAPQPDSDIKEHAQDAAPAAAQELPMEDPQGKQVPLGTAVPVTDSQLSIEAAARVPDLRERLIAVRKAKEAAAAASRAPAAGPLRSVVSHPGEDVPKSSLPGSLLDDHAFGRDDSIPAAAAQHDKGRSKSRHQHRSSKSTHHRHESQGRSSQAAERHPRR</sequence>
<feature type="compositionally biased region" description="Basic and acidic residues" evidence="1">
    <location>
        <begin position="621"/>
        <end position="631"/>
    </location>
</feature>
<feature type="region of interest" description="Disordered" evidence="1">
    <location>
        <begin position="210"/>
        <end position="342"/>
    </location>
</feature>
<feature type="region of interest" description="Disordered" evidence="1">
    <location>
        <begin position="357"/>
        <end position="561"/>
    </location>
</feature>
<feature type="compositionally biased region" description="Basic residues" evidence="1">
    <location>
        <begin position="504"/>
        <end position="513"/>
    </location>
</feature>
<feature type="compositionally biased region" description="Basic residues" evidence="1">
    <location>
        <begin position="644"/>
        <end position="660"/>
    </location>
</feature>
<accession>A0AAW1RXG9</accession>
<evidence type="ECO:0000256" key="1">
    <source>
        <dbReference type="SAM" id="MobiDB-lite"/>
    </source>
</evidence>
<feature type="compositionally biased region" description="Low complexity" evidence="1">
    <location>
        <begin position="227"/>
        <end position="238"/>
    </location>
</feature>
<comment type="caution">
    <text evidence="2">The sequence shown here is derived from an EMBL/GenBank/DDBJ whole genome shotgun (WGS) entry which is preliminary data.</text>
</comment>
<reference evidence="2 3" key="1">
    <citation type="journal article" date="2024" name="Nat. Commun.">
        <title>Phylogenomics reveals the evolutionary origins of lichenization in chlorophyte algae.</title>
        <authorList>
            <person name="Puginier C."/>
            <person name="Libourel C."/>
            <person name="Otte J."/>
            <person name="Skaloud P."/>
            <person name="Haon M."/>
            <person name="Grisel S."/>
            <person name="Petersen M."/>
            <person name="Berrin J.G."/>
            <person name="Delaux P.M."/>
            <person name="Dal Grande F."/>
            <person name="Keller J."/>
        </authorList>
    </citation>
    <scope>NUCLEOTIDE SEQUENCE [LARGE SCALE GENOMIC DNA]</scope>
    <source>
        <strain evidence="2 3">SAG 2523</strain>
    </source>
</reference>
<dbReference type="Proteomes" id="UP001485043">
    <property type="component" value="Unassembled WGS sequence"/>
</dbReference>
<dbReference type="AlphaFoldDB" id="A0AAW1RXG9"/>
<name>A0AAW1RXG9_9CHLO</name>
<feature type="region of interest" description="Disordered" evidence="1">
    <location>
        <begin position="1"/>
        <end position="77"/>
    </location>
</feature>
<evidence type="ECO:0000313" key="3">
    <source>
        <dbReference type="Proteomes" id="UP001485043"/>
    </source>
</evidence>
<feature type="region of interest" description="Disordered" evidence="1">
    <location>
        <begin position="583"/>
        <end position="676"/>
    </location>
</feature>
<feature type="compositionally biased region" description="Basic and acidic residues" evidence="1">
    <location>
        <begin position="361"/>
        <end position="375"/>
    </location>
</feature>
<evidence type="ECO:0000313" key="2">
    <source>
        <dbReference type="EMBL" id="KAK9838444.1"/>
    </source>
</evidence>
<proteinExistence type="predicted"/>
<keyword evidence="3" id="KW-1185">Reference proteome</keyword>